<feature type="region of interest" description="Disordered" evidence="1">
    <location>
        <begin position="262"/>
        <end position="284"/>
    </location>
</feature>
<sequence length="979" mass="107243">MAKVLRVGDKEECGADKIYYDCSDSDFFKYTGCCSHNPCIKPRGCRDDSVTSDLSSWPTSEMSETETTFTISEFPETTGTFTSDISDTETTLLSQRKPSASLTMSDDEETSSPDRHTAPSTTKTDSGITHTVSNPRKVTVTNRRTIFTSQAPSTPTGFMTSVTSAGTDQFPFPTGSFDGTATSLPTETSTPGASLNDNNNAGSPSIGLVVGAAIGGIAFFALIIAAVVCIRRRKAKQMEFPNTPYYLEEKADKSLLSRMLSRKSTRRSEDPFAPFGGRIDRVDNHVRPPSGTFEMDGADNVVHELPAVTFSDAREKESQPDHGAAAVSGYSAQTAYPTANGSCIDPRANLNATLEDRQQKQFVNHWNQYRTLGEISPQLPRPRQEPITTLVSSTMIYQSEGMPSHPHFSKALNGGSHHEAAQDAHAAPKRIVVCCDGTWQSSVSGLKNIPSNVTRLARSIARSGKDKDGKVWQQIVYYDAGIGTGDLGQAEANRQGGTGIGFVGNVIEAYNFIVLNYNLGDEIFCFGFSRGAYTARAVAGLVTDIGIVCPQDLQDFPDLYALYQKNPDGLHFRKSQAYLEWVNGVHSKKQANGGSGIPSEWISPPHHDAPETSRFVKVVGVFDTVGSLGIPDLPWTRFNLKFLEKAVGISEPGFHNIHLSPYIQHAYHALALDEHRAPFSPSLWHFPTSKDQSPEPEKDLEQLWSDWEKVHCNSDASKKELQDAWGAVVDGEMHEQLRDSKSELLQVWFPGVHINIGGGNDDLLTDKKSDFEQIALISFAWMCEQVAPYLQFVQDGSLGDLGKSAVQDRYNLLKPLLTDIQNGEEKDFGGGLLTSRIAASLDRTGIRKADVRKIPEETVSGWATGPIVDSFTGAMVAGGSVDRAPGNYTKDDKGRDLGETYEMIHPCVKYRMSKVPNYKPKALRGFERAADGGNGYVWKKGNVQIPEFVIKTGDAFSRHIAQQDRYATDFIKSIDTILV</sequence>
<dbReference type="CDD" id="cd21699">
    <property type="entry name" value="JMTM_APP_like"/>
    <property type="match status" value="1"/>
</dbReference>
<evidence type="ECO:0000256" key="1">
    <source>
        <dbReference type="SAM" id="MobiDB-lite"/>
    </source>
</evidence>
<evidence type="ECO:0000313" key="4">
    <source>
        <dbReference type="EMBL" id="RFN52676.1"/>
    </source>
</evidence>
<evidence type="ECO:0000259" key="3">
    <source>
        <dbReference type="Pfam" id="PF09994"/>
    </source>
</evidence>
<accession>A0A395MXN9</accession>
<dbReference type="STRING" id="2594813.A0A395MXN9"/>
<dbReference type="Pfam" id="PF09994">
    <property type="entry name" value="T6SS_Tle1-like_cat"/>
    <property type="match status" value="1"/>
</dbReference>
<dbReference type="PANTHER" id="PTHR33840">
    <property type="match status" value="1"/>
</dbReference>
<feature type="compositionally biased region" description="Polar residues" evidence="1">
    <location>
        <begin position="118"/>
        <end position="167"/>
    </location>
</feature>
<keyword evidence="2" id="KW-1133">Transmembrane helix</keyword>
<protein>
    <submittedName>
        <fullName evidence="4">Peptidoglycan-containing protein</fullName>
    </submittedName>
</protein>
<feature type="region of interest" description="Disordered" evidence="1">
    <location>
        <begin position="77"/>
        <end position="197"/>
    </location>
</feature>
<dbReference type="PANTHER" id="PTHR33840:SF16">
    <property type="entry name" value="DUF2235 DOMAIN-CONTAINING PROTEIN"/>
    <property type="match status" value="1"/>
</dbReference>
<keyword evidence="2" id="KW-0472">Membrane</keyword>
<reference evidence="4 5" key="1">
    <citation type="journal article" date="2018" name="PLoS Pathog.">
        <title>Evolution of structural diversity of trichothecenes, a family of toxins produced by plant pathogenic and entomopathogenic fungi.</title>
        <authorList>
            <person name="Proctor R.H."/>
            <person name="McCormick S.P."/>
            <person name="Kim H.S."/>
            <person name="Cardoza R.E."/>
            <person name="Stanley A.M."/>
            <person name="Lindo L."/>
            <person name="Kelly A."/>
            <person name="Brown D.W."/>
            <person name="Lee T."/>
            <person name="Vaughan M.M."/>
            <person name="Alexander N.J."/>
            <person name="Busman M."/>
            <person name="Gutierrez S."/>
        </authorList>
    </citation>
    <scope>NUCLEOTIDE SEQUENCE [LARGE SCALE GENOMIC DNA]</scope>
    <source>
        <strain evidence="4 5">NRRL 13405</strain>
    </source>
</reference>
<keyword evidence="5" id="KW-1185">Reference proteome</keyword>
<gene>
    <name evidence="4" type="ORF">FIE12Z_3088</name>
</gene>
<evidence type="ECO:0000313" key="5">
    <source>
        <dbReference type="Proteomes" id="UP000265631"/>
    </source>
</evidence>
<feature type="transmembrane region" description="Helical" evidence="2">
    <location>
        <begin position="206"/>
        <end position="230"/>
    </location>
</feature>
<feature type="compositionally biased region" description="Polar residues" evidence="1">
    <location>
        <begin position="79"/>
        <end position="104"/>
    </location>
</feature>
<feature type="compositionally biased region" description="Polar residues" evidence="1">
    <location>
        <begin position="177"/>
        <end position="197"/>
    </location>
</feature>
<name>A0A395MXN9_9HYPO</name>
<feature type="domain" description="T6SS Phospholipase effector Tle1-like catalytic" evidence="3">
    <location>
        <begin position="429"/>
        <end position="785"/>
    </location>
</feature>
<dbReference type="EMBL" id="PXXK01000062">
    <property type="protein sequence ID" value="RFN52676.1"/>
    <property type="molecule type" value="Genomic_DNA"/>
</dbReference>
<evidence type="ECO:0000256" key="2">
    <source>
        <dbReference type="SAM" id="Phobius"/>
    </source>
</evidence>
<dbReference type="Proteomes" id="UP000265631">
    <property type="component" value="Unassembled WGS sequence"/>
</dbReference>
<dbReference type="InterPro" id="IPR018712">
    <property type="entry name" value="Tle1-like_cat"/>
</dbReference>
<comment type="caution">
    <text evidence="4">The sequence shown here is derived from an EMBL/GenBank/DDBJ whole genome shotgun (WGS) entry which is preliminary data.</text>
</comment>
<organism evidence="4 5">
    <name type="scientific">Fusarium flagelliforme</name>
    <dbReference type="NCBI Taxonomy" id="2675880"/>
    <lineage>
        <taxon>Eukaryota</taxon>
        <taxon>Fungi</taxon>
        <taxon>Dikarya</taxon>
        <taxon>Ascomycota</taxon>
        <taxon>Pezizomycotina</taxon>
        <taxon>Sordariomycetes</taxon>
        <taxon>Hypocreomycetidae</taxon>
        <taxon>Hypocreales</taxon>
        <taxon>Nectriaceae</taxon>
        <taxon>Fusarium</taxon>
        <taxon>Fusarium incarnatum-equiseti species complex</taxon>
    </lineage>
</organism>
<keyword evidence="2" id="KW-0812">Transmembrane</keyword>
<proteinExistence type="predicted"/>
<dbReference type="AlphaFoldDB" id="A0A395MXN9"/>